<reference evidence="2 3" key="1">
    <citation type="submission" date="2024-05" db="EMBL/GenBank/DDBJ databases">
        <title>Genome sequencing and assembly of Indian major carp, Cirrhinus mrigala (Hamilton, 1822).</title>
        <authorList>
            <person name="Mohindra V."/>
            <person name="Chowdhury L.M."/>
            <person name="Lal K."/>
            <person name="Jena J.K."/>
        </authorList>
    </citation>
    <scope>NUCLEOTIDE SEQUENCE [LARGE SCALE GENOMIC DNA]</scope>
    <source>
        <strain evidence="2">CM1030</strain>
        <tissue evidence="2">Blood</tissue>
    </source>
</reference>
<dbReference type="AlphaFoldDB" id="A0ABD0NGQ7"/>
<feature type="non-terminal residue" evidence="2">
    <location>
        <position position="158"/>
    </location>
</feature>
<evidence type="ECO:0000313" key="2">
    <source>
        <dbReference type="EMBL" id="KAL0161180.1"/>
    </source>
</evidence>
<dbReference type="EMBL" id="JAMKFB020000022">
    <property type="protein sequence ID" value="KAL0161180.1"/>
    <property type="molecule type" value="Genomic_DNA"/>
</dbReference>
<gene>
    <name evidence="2" type="ORF">M9458_044905</name>
</gene>
<feature type="non-terminal residue" evidence="2">
    <location>
        <position position="1"/>
    </location>
</feature>
<organism evidence="2 3">
    <name type="scientific">Cirrhinus mrigala</name>
    <name type="common">Mrigala</name>
    <dbReference type="NCBI Taxonomy" id="683832"/>
    <lineage>
        <taxon>Eukaryota</taxon>
        <taxon>Metazoa</taxon>
        <taxon>Chordata</taxon>
        <taxon>Craniata</taxon>
        <taxon>Vertebrata</taxon>
        <taxon>Euteleostomi</taxon>
        <taxon>Actinopterygii</taxon>
        <taxon>Neopterygii</taxon>
        <taxon>Teleostei</taxon>
        <taxon>Ostariophysi</taxon>
        <taxon>Cypriniformes</taxon>
        <taxon>Cyprinidae</taxon>
        <taxon>Labeoninae</taxon>
        <taxon>Labeonini</taxon>
        <taxon>Cirrhinus</taxon>
    </lineage>
</organism>
<evidence type="ECO:0000313" key="3">
    <source>
        <dbReference type="Proteomes" id="UP001529510"/>
    </source>
</evidence>
<dbReference type="Proteomes" id="UP001529510">
    <property type="component" value="Unassembled WGS sequence"/>
</dbReference>
<name>A0ABD0NGQ7_CIRMR</name>
<protein>
    <submittedName>
        <fullName evidence="2">Uncharacterized protein</fullName>
    </submittedName>
</protein>
<accession>A0ABD0NGQ7</accession>
<proteinExistence type="predicted"/>
<comment type="caution">
    <text evidence="2">The sequence shown here is derived from an EMBL/GenBank/DDBJ whole genome shotgun (WGS) entry which is preliminary data.</text>
</comment>
<sequence>TSLHKTDGHSECVACLGSAHTEAALTGGSCSHYESTSLSCLRSRIAFFNEGGPPCSALPFPFPPKTKKQRSSGCATSAQRPRVPPFPHILASPVCFPLAASGIVSFTVSEEDVITADDSMSLAAEPEVLTPSQPARLKLDTELIHVLSKVVEDLGAIS</sequence>
<evidence type="ECO:0000256" key="1">
    <source>
        <dbReference type="SAM" id="MobiDB-lite"/>
    </source>
</evidence>
<keyword evidence="3" id="KW-1185">Reference proteome</keyword>
<feature type="region of interest" description="Disordered" evidence="1">
    <location>
        <begin position="62"/>
        <end position="82"/>
    </location>
</feature>